<comment type="caution">
    <text evidence="2">The sequence shown here is derived from an EMBL/GenBank/DDBJ whole genome shotgun (WGS) entry which is preliminary data.</text>
</comment>
<reference evidence="2 3" key="1">
    <citation type="journal article" date="2014" name="Genome Biol. Evol.">
        <title>The genome of the myxosporean Thelohanellus kitauei shows adaptations to nutrient acquisition within its fish host.</title>
        <authorList>
            <person name="Yang Y."/>
            <person name="Xiong J."/>
            <person name="Zhou Z."/>
            <person name="Huo F."/>
            <person name="Miao W."/>
            <person name="Ran C."/>
            <person name="Liu Y."/>
            <person name="Zhang J."/>
            <person name="Feng J."/>
            <person name="Wang M."/>
            <person name="Wang M."/>
            <person name="Wang L."/>
            <person name="Yao B."/>
        </authorList>
    </citation>
    <scope>NUCLEOTIDE SEQUENCE [LARGE SCALE GENOMIC DNA]</scope>
    <source>
        <strain evidence="2">Wuqing</strain>
    </source>
</reference>
<name>A0A0C2JFN9_THEKT</name>
<dbReference type="EMBL" id="JWZT01002965">
    <property type="protein sequence ID" value="KII68088.1"/>
    <property type="molecule type" value="Genomic_DNA"/>
</dbReference>
<organism evidence="2 3">
    <name type="scientific">Thelohanellus kitauei</name>
    <name type="common">Myxosporean</name>
    <dbReference type="NCBI Taxonomy" id="669202"/>
    <lineage>
        <taxon>Eukaryota</taxon>
        <taxon>Metazoa</taxon>
        <taxon>Cnidaria</taxon>
        <taxon>Myxozoa</taxon>
        <taxon>Myxosporea</taxon>
        <taxon>Bivalvulida</taxon>
        <taxon>Platysporina</taxon>
        <taxon>Myxobolidae</taxon>
        <taxon>Thelohanellus</taxon>
    </lineage>
</organism>
<keyword evidence="1" id="KW-0732">Signal</keyword>
<evidence type="ECO:0000313" key="2">
    <source>
        <dbReference type="EMBL" id="KII68088.1"/>
    </source>
</evidence>
<accession>A0A0C2JFN9</accession>
<proteinExistence type="predicted"/>
<gene>
    <name evidence="2" type="ORF">RF11_06294</name>
</gene>
<keyword evidence="3" id="KW-1185">Reference proteome</keyword>
<evidence type="ECO:0000313" key="3">
    <source>
        <dbReference type="Proteomes" id="UP000031668"/>
    </source>
</evidence>
<evidence type="ECO:0000256" key="1">
    <source>
        <dbReference type="SAM" id="SignalP"/>
    </source>
</evidence>
<feature type="chain" id="PRO_5012407248" evidence="1">
    <location>
        <begin position="16"/>
        <end position="123"/>
    </location>
</feature>
<protein>
    <submittedName>
        <fullName evidence="2">Uncharacterized protein</fullName>
    </submittedName>
</protein>
<dbReference type="AlphaFoldDB" id="A0A0C2JFN9"/>
<sequence length="123" mass="13608">MKAFVLLFHFLLANAEEKPLFSHLKSLSYQATTAHGVNNMDPELWGSDIAFDKKTSMFGAVILHSVDKRHAIVSAPARTREIGTYGGDVFKCLIEDFQNSCASMTVSGTLGMSYARFCKIEII</sequence>
<feature type="signal peptide" evidence="1">
    <location>
        <begin position="1"/>
        <end position="15"/>
    </location>
</feature>
<dbReference type="Proteomes" id="UP000031668">
    <property type="component" value="Unassembled WGS sequence"/>
</dbReference>